<name>A0ABQ9GML3_9NEOP</name>
<feature type="region of interest" description="Disordered" evidence="1">
    <location>
        <begin position="99"/>
        <end position="129"/>
    </location>
</feature>
<gene>
    <name evidence="2" type="ORF">PR048_026892</name>
</gene>
<accession>A0ABQ9GML3</accession>
<sequence length="299" mass="33321">MSCHSAGNASASSLKVFLQECKLRVGQRYLDCQFSQWRAAQTSTSFSVYEMVKCVFHCHGRKQVSAARLEAEKDGVVVPVTLEDYCIKTRVKQPEHSDMADFYDDDYDLDDDDDDDDDSDADYEDGDDSVVIAAAPARPPVPRLRAAPLSELIVPRPSGLVVRACSWPHVGTDAPCEDHYFTFAPSKQALQSRGFDACRFPVILKRLRFISLAYFYVTSEEGVNPRNIFHECTKIASTLEGDSKRLPTDIFSQKPRALHKSEPAWARELFLAPVARTNTLCAVAFYCSTVSAATRGCCH</sequence>
<dbReference type="EMBL" id="JARBHB010000011">
    <property type="protein sequence ID" value="KAJ8873258.1"/>
    <property type="molecule type" value="Genomic_DNA"/>
</dbReference>
<evidence type="ECO:0000256" key="1">
    <source>
        <dbReference type="SAM" id="MobiDB-lite"/>
    </source>
</evidence>
<organism evidence="2 3">
    <name type="scientific">Dryococelus australis</name>
    <dbReference type="NCBI Taxonomy" id="614101"/>
    <lineage>
        <taxon>Eukaryota</taxon>
        <taxon>Metazoa</taxon>
        <taxon>Ecdysozoa</taxon>
        <taxon>Arthropoda</taxon>
        <taxon>Hexapoda</taxon>
        <taxon>Insecta</taxon>
        <taxon>Pterygota</taxon>
        <taxon>Neoptera</taxon>
        <taxon>Polyneoptera</taxon>
        <taxon>Phasmatodea</taxon>
        <taxon>Verophasmatodea</taxon>
        <taxon>Anareolatae</taxon>
        <taxon>Phasmatidae</taxon>
        <taxon>Eurycanthinae</taxon>
        <taxon>Dryococelus</taxon>
    </lineage>
</organism>
<keyword evidence="3" id="KW-1185">Reference proteome</keyword>
<evidence type="ECO:0000313" key="2">
    <source>
        <dbReference type="EMBL" id="KAJ8873258.1"/>
    </source>
</evidence>
<evidence type="ECO:0000313" key="3">
    <source>
        <dbReference type="Proteomes" id="UP001159363"/>
    </source>
</evidence>
<protein>
    <submittedName>
        <fullName evidence="2">Uncharacterized protein</fullName>
    </submittedName>
</protein>
<comment type="caution">
    <text evidence="2">The sequence shown here is derived from an EMBL/GenBank/DDBJ whole genome shotgun (WGS) entry which is preliminary data.</text>
</comment>
<proteinExistence type="predicted"/>
<feature type="compositionally biased region" description="Acidic residues" evidence="1">
    <location>
        <begin position="101"/>
        <end position="128"/>
    </location>
</feature>
<reference evidence="2 3" key="1">
    <citation type="submission" date="2023-02" db="EMBL/GenBank/DDBJ databases">
        <title>LHISI_Scaffold_Assembly.</title>
        <authorList>
            <person name="Stuart O.P."/>
            <person name="Cleave R."/>
            <person name="Magrath M.J.L."/>
            <person name="Mikheyev A.S."/>
        </authorList>
    </citation>
    <scope>NUCLEOTIDE SEQUENCE [LARGE SCALE GENOMIC DNA]</scope>
    <source>
        <strain evidence="2">Daus_M_001</strain>
        <tissue evidence="2">Leg muscle</tissue>
    </source>
</reference>
<dbReference type="Proteomes" id="UP001159363">
    <property type="component" value="Chromosome 10"/>
</dbReference>